<evidence type="ECO:0000313" key="1">
    <source>
        <dbReference type="EMBL" id="MFC4825450.1"/>
    </source>
</evidence>
<dbReference type="GeneID" id="73043832"/>
<dbReference type="RefSeq" id="WP_254268887.1">
    <property type="nucleotide sequence ID" value="NZ_CP100400.1"/>
</dbReference>
<accession>A0ABD5Q444</accession>
<gene>
    <name evidence="1" type="ORF">ACFO9K_14410</name>
</gene>
<evidence type="ECO:0000313" key="2">
    <source>
        <dbReference type="Proteomes" id="UP001595945"/>
    </source>
</evidence>
<sequence>MTSEYELDCANCGTSLTRREVPAEALGFGAPDSLEVAECPDCGGRYFPETALEQLET</sequence>
<name>A0ABD5Q444_9EURY</name>
<proteinExistence type="predicted"/>
<protein>
    <submittedName>
        <fullName evidence="1">Zf-TFIIB domain-containing protein</fullName>
    </submittedName>
</protein>
<keyword evidence="2" id="KW-1185">Reference proteome</keyword>
<dbReference type="AlphaFoldDB" id="A0ABD5Q444"/>
<dbReference type="Proteomes" id="UP001595945">
    <property type="component" value="Unassembled WGS sequence"/>
</dbReference>
<organism evidence="1 2">
    <name type="scientific">Halorussus aquaticus</name>
    <dbReference type="NCBI Taxonomy" id="2953748"/>
    <lineage>
        <taxon>Archaea</taxon>
        <taxon>Methanobacteriati</taxon>
        <taxon>Methanobacteriota</taxon>
        <taxon>Stenosarchaea group</taxon>
        <taxon>Halobacteria</taxon>
        <taxon>Halobacteriales</taxon>
        <taxon>Haladaptataceae</taxon>
        <taxon>Halorussus</taxon>
    </lineage>
</organism>
<dbReference type="EMBL" id="JBHSHT010000002">
    <property type="protein sequence ID" value="MFC4825450.1"/>
    <property type="molecule type" value="Genomic_DNA"/>
</dbReference>
<comment type="caution">
    <text evidence="1">The sequence shown here is derived from an EMBL/GenBank/DDBJ whole genome shotgun (WGS) entry which is preliminary data.</text>
</comment>
<reference evidence="1 2" key="1">
    <citation type="journal article" date="2019" name="Int. J. Syst. Evol. Microbiol.">
        <title>The Global Catalogue of Microorganisms (GCM) 10K type strain sequencing project: providing services to taxonomists for standard genome sequencing and annotation.</title>
        <authorList>
            <consortium name="The Broad Institute Genomics Platform"/>
            <consortium name="The Broad Institute Genome Sequencing Center for Infectious Disease"/>
            <person name="Wu L."/>
            <person name="Ma J."/>
        </authorList>
    </citation>
    <scope>NUCLEOTIDE SEQUENCE [LARGE SCALE GENOMIC DNA]</scope>
    <source>
        <strain evidence="1 2">XZYJ18</strain>
    </source>
</reference>